<reference evidence="1 2" key="1">
    <citation type="submission" date="2021-03" db="EMBL/GenBank/DDBJ databases">
        <title>Gelidibacter sp. nov., isolated from costal sediment.</title>
        <authorList>
            <person name="Lun K.-Y."/>
        </authorList>
    </citation>
    <scope>NUCLEOTIDE SEQUENCE [LARGE SCALE GENOMIC DNA]</scope>
    <source>
        <strain evidence="1 2">DF109</strain>
    </source>
</reference>
<evidence type="ECO:0000313" key="2">
    <source>
        <dbReference type="Proteomes" id="UP000681315"/>
    </source>
</evidence>
<proteinExistence type="predicted"/>
<keyword evidence="2" id="KW-1185">Reference proteome</keyword>
<comment type="caution">
    <text evidence="1">The sequence shown here is derived from an EMBL/GenBank/DDBJ whole genome shotgun (WGS) entry which is preliminary data.</text>
</comment>
<dbReference type="EMBL" id="JAGEVG010000004">
    <property type="protein sequence ID" value="MBO3097654.1"/>
    <property type="molecule type" value="Genomic_DNA"/>
</dbReference>
<protein>
    <submittedName>
        <fullName evidence="1">Uncharacterized protein</fullName>
    </submittedName>
</protein>
<name>A0ABS3SPT1_9FLAO</name>
<evidence type="ECO:0000313" key="1">
    <source>
        <dbReference type="EMBL" id="MBO3097654.1"/>
    </source>
</evidence>
<dbReference type="Proteomes" id="UP000681315">
    <property type="component" value="Unassembled WGS sequence"/>
</dbReference>
<organism evidence="1 2">
    <name type="scientific">Gelidibacter pelagius</name>
    <dbReference type="NCBI Taxonomy" id="2819985"/>
    <lineage>
        <taxon>Bacteria</taxon>
        <taxon>Pseudomonadati</taxon>
        <taxon>Bacteroidota</taxon>
        <taxon>Flavobacteriia</taxon>
        <taxon>Flavobacteriales</taxon>
        <taxon>Flavobacteriaceae</taxon>
        <taxon>Gelidibacter</taxon>
    </lineage>
</organism>
<accession>A0ABS3SPT1</accession>
<dbReference type="RefSeq" id="WP_208232796.1">
    <property type="nucleotide sequence ID" value="NZ_JAGEVG010000004.1"/>
</dbReference>
<sequence>MKFSITKLKAAFGTNKSVEEQHDNTYTEAIINDVEGAPFAMSNTNVMYAGMSELAGYHYFKTIIIGTFKIKTFKGAKLIINGEGFKLELKSDMLELNSESSAVPNRNITAIDFEIDEEDLPKISRSKIQSLELSAKKEKIVFDIIENTKEEEE</sequence>
<gene>
    <name evidence="1" type="ORF">J4051_05210</name>
</gene>